<protein>
    <submittedName>
        <fullName evidence="2">Uncharacterized protein</fullName>
    </submittedName>
</protein>
<dbReference type="Proteomes" id="UP000887579">
    <property type="component" value="Unplaced"/>
</dbReference>
<proteinExistence type="predicted"/>
<reference evidence="2" key="1">
    <citation type="submission" date="2022-11" db="UniProtKB">
        <authorList>
            <consortium name="WormBaseParasite"/>
        </authorList>
    </citation>
    <scope>IDENTIFICATION</scope>
</reference>
<evidence type="ECO:0000313" key="1">
    <source>
        <dbReference type="Proteomes" id="UP000887579"/>
    </source>
</evidence>
<name>A0AC34FC22_9BILA</name>
<accession>A0AC34FC22</accession>
<dbReference type="WBParaSite" id="ES5_v2.g14302.t1">
    <property type="protein sequence ID" value="ES5_v2.g14302.t1"/>
    <property type="gene ID" value="ES5_v2.g14302"/>
</dbReference>
<sequence>MEVDYTKFVDEALPKASNLAKTGDVNGAIESLASLEKQSRLGCDMKSNSRLVRHMVKLAFDGQKWDLLNDVITVLSKKRAIIKFAIRNMIRDCVEMVDKIPNDKEKNRFIETLRNVTAGKIYVEERARLTKRFF</sequence>
<evidence type="ECO:0000313" key="2">
    <source>
        <dbReference type="WBParaSite" id="ES5_v2.g14302.t1"/>
    </source>
</evidence>
<organism evidence="1 2">
    <name type="scientific">Panagrolaimus sp. ES5</name>
    <dbReference type="NCBI Taxonomy" id="591445"/>
    <lineage>
        <taxon>Eukaryota</taxon>
        <taxon>Metazoa</taxon>
        <taxon>Ecdysozoa</taxon>
        <taxon>Nematoda</taxon>
        <taxon>Chromadorea</taxon>
        <taxon>Rhabditida</taxon>
        <taxon>Tylenchina</taxon>
        <taxon>Panagrolaimomorpha</taxon>
        <taxon>Panagrolaimoidea</taxon>
        <taxon>Panagrolaimidae</taxon>
        <taxon>Panagrolaimus</taxon>
    </lineage>
</organism>